<evidence type="ECO:0000256" key="4">
    <source>
        <dbReference type="ARBA" id="ARBA00022842"/>
    </source>
</evidence>
<organism evidence="9 10">
    <name type="scientific">Paenibacillus oceani</name>
    <dbReference type="NCBI Taxonomy" id="2772510"/>
    <lineage>
        <taxon>Bacteria</taxon>
        <taxon>Bacillati</taxon>
        <taxon>Bacillota</taxon>
        <taxon>Bacilli</taxon>
        <taxon>Bacillales</taxon>
        <taxon>Paenibacillaceae</taxon>
        <taxon>Paenibacillus</taxon>
    </lineage>
</organism>
<keyword evidence="4 7" id="KW-0460">Magnesium</keyword>
<keyword evidence="5 7" id="KW-0546">Nucleotide metabolism</keyword>
<dbReference type="CDD" id="cd07557">
    <property type="entry name" value="trimeric_dUTPase"/>
    <property type="match status" value="1"/>
</dbReference>
<comment type="cofactor">
    <cofactor evidence="7">
        <name>Mg(2+)</name>
        <dbReference type="ChEBI" id="CHEBI:18420"/>
    </cofactor>
</comment>
<feature type="domain" description="dUTPase-like" evidence="8">
    <location>
        <begin position="62"/>
        <end position="193"/>
    </location>
</feature>
<evidence type="ECO:0000313" key="9">
    <source>
        <dbReference type="EMBL" id="MBD2866809.1"/>
    </source>
</evidence>
<dbReference type="Gene3D" id="2.70.40.10">
    <property type="match status" value="1"/>
</dbReference>
<dbReference type="InterPro" id="IPR036157">
    <property type="entry name" value="dUTPase-like_sf"/>
</dbReference>
<dbReference type="PANTHER" id="PTHR11241">
    <property type="entry name" value="DEOXYURIDINE 5'-TRIPHOSPHATE NUCLEOTIDOHYDROLASE"/>
    <property type="match status" value="1"/>
</dbReference>
<gene>
    <name evidence="7 9" type="primary">dut</name>
    <name evidence="9" type="ORF">IDH45_33060</name>
</gene>
<sequence>MKFWPELIPSRRKISVRWSTGCSDNPSPWRWSANRTNRSSRSGGIPLSYLVNVKRQPGCEDVQLPQKMSELASGFDLYAAVAEPVTLQPGERSLIPTGIAIAMPPELEAQIRPRSGLAYKHGITCLNTPGTIDADYRGEIKVLLINLGQVPFTIERNERIAQMVFQTVPAVKLEVVDDLDDTARGAGGFGHTGTK</sequence>
<comment type="catalytic activity">
    <reaction evidence="6 7">
        <text>dUTP + H2O = dUMP + diphosphate + H(+)</text>
        <dbReference type="Rhea" id="RHEA:10248"/>
        <dbReference type="ChEBI" id="CHEBI:15377"/>
        <dbReference type="ChEBI" id="CHEBI:15378"/>
        <dbReference type="ChEBI" id="CHEBI:33019"/>
        <dbReference type="ChEBI" id="CHEBI:61555"/>
        <dbReference type="ChEBI" id="CHEBI:246422"/>
        <dbReference type="EC" id="3.6.1.23"/>
    </reaction>
</comment>
<comment type="caution">
    <text evidence="9">The sequence shown here is derived from an EMBL/GenBank/DDBJ whole genome shotgun (WGS) entry which is preliminary data.</text>
</comment>
<keyword evidence="3 7" id="KW-0378">Hydrolase</keyword>
<accession>A0A927H4S7</accession>
<name>A0A927H4S7_9BACL</name>
<dbReference type="FunFam" id="2.70.40.10:FF:000002">
    <property type="entry name" value="dUTP diphosphatase"/>
    <property type="match status" value="1"/>
</dbReference>
<dbReference type="InterPro" id="IPR029054">
    <property type="entry name" value="dUTPase-like"/>
</dbReference>
<dbReference type="Pfam" id="PF00692">
    <property type="entry name" value="dUTPase"/>
    <property type="match status" value="1"/>
</dbReference>
<evidence type="ECO:0000256" key="5">
    <source>
        <dbReference type="ARBA" id="ARBA00023080"/>
    </source>
</evidence>
<dbReference type="GO" id="GO:0000287">
    <property type="term" value="F:magnesium ion binding"/>
    <property type="evidence" value="ECO:0007669"/>
    <property type="project" value="UniProtKB-UniRule"/>
</dbReference>
<dbReference type="SUPFAM" id="SSF51283">
    <property type="entry name" value="dUTPase-like"/>
    <property type="match status" value="1"/>
</dbReference>
<evidence type="ECO:0000256" key="1">
    <source>
        <dbReference type="ARBA" id="ARBA00006581"/>
    </source>
</evidence>
<feature type="binding site" evidence="7">
    <location>
        <begin position="114"/>
        <end position="116"/>
    </location>
    <ligand>
        <name>substrate</name>
    </ligand>
</feature>
<comment type="similarity">
    <text evidence="1 7">Belongs to the dUTPase family.</text>
</comment>
<evidence type="ECO:0000313" key="10">
    <source>
        <dbReference type="Proteomes" id="UP000639396"/>
    </source>
</evidence>
<dbReference type="InterPro" id="IPR033704">
    <property type="entry name" value="dUTPase_trimeric"/>
</dbReference>
<dbReference type="PANTHER" id="PTHR11241:SF0">
    <property type="entry name" value="DEOXYURIDINE 5'-TRIPHOSPHATE NUCLEOTIDOHYDROLASE"/>
    <property type="match status" value="1"/>
</dbReference>
<dbReference type="NCBIfam" id="TIGR00576">
    <property type="entry name" value="dut"/>
    <property type="match status" value="1"/>
</dbReference>
<proteinExistence type="inferred from homology"/>
<dbReference type="Proteomes" id="UP000639396">
    <property type="component" value="Unassembled WGS sequence"/>
</dbReference>
<dbReference type="EMBL" id="JACXJA010000071">
    <property type="protein sequence ID" value="MBD2866809.1"/>
    <property type="molecule type" value="Genomic_DNA"/>
</dbReference>
<protein>
    <recommendedName>
        <fullName evidence="7">Deoxyuridine 5'-triphosphate nucleotidohydrolase</fullName>
        <shortName evidence="7">dUTPase</shortName>
        <ecNumber evidence="7">3.6.1.23</ecNumber>
    </recommendedName>
    <alternativeName>
        <fullName evidence="7">dUTP pyrophosphatase</fullName>
    </alternativeName>
</protein>
<comment type="function">
    <text evidence="7">This enzyme is involved in nucleotide metabolism: it produces dUMP, the immediate precursor of thymidine nucleotides and it decreases the intracellular concentration of dUTP so that uracil cannot be incorporated into DNA.</text>
</comment>
<dbReference type="InterPro" id="IPR008181">
    <property type="entry name" value="dUTPase"/>
</dbReference>
<dbReference type="HAMAP" id="MF_00116">
    <property type="entry name" value="dUTPase_bact"/>
    <property type="match status" value="1"/>
</dbReference>
<dbReference type="NCBIfam" id="NF001862">
    <property type="entry name" value="PRK00601.1"/>
    <property type="match status" value="1"/>
</dbReference>
<dbReference type="AlphaFoldDB" id="A0A927H4S7"/>
<evidence type="ECO:0000256" key="3">
    <source>
        <dbReference type="ARBA" id="ARBA00022801"/>
    </source>
</evidence>
<keyword evidence="2 7" id="KW-0479">Metal-binding</keyword>
<evidence type="ECO:0000256" key="6">
    <source>
        <dbReference type="ARBA" id="ARBA00047686"/>
    </source>
</evidence>
<dbReference type="GO" id="GO:0006226">
    <property type="term" value="P:dUMP biosynthetic process"/>
    <property type="evidence" value="ECO:0007669"/>
    <property type="project" value="UniProtKB-UniRule"/>
</dbReference>
<dbReference type="GO" id="GO:0004170">
    <property type="term" value="F:dUTP diphosphatase activity"/>
    <property type="evidence" value="ECO:0007669"/>
    <property type="project" value="UniProtKB-UniRule"/>
</dbReference>
<keyword evidence="10" id="KW-1185">Reference proteome</keyword>
<feature type="binding site" evidence="7">
    <location>
        <begin position="131"/>
        <end position="133"/>
    </location>
    <ligand>
        <name>substrate</name>
    </ligand>
</feature>
<comment type="caution">
    <text evidence="7">Lacks conserved residue(s) required for the propagation of feature annotation.</text>
</comment>
<evidence type="ECO:0000259" key="8">
    <source>
        <dbReference type="Pfam" id="PF00692"/>
    </source>
</evidence>
<dbReference type="GO" id="GO:0046081">
    <property type="term" value="P:dUTP catabolic process"/>
    <property type="evidence" value="ECO:0007669"/>
    <property type="project" value="InterPro"/>
</dbReference>
<evidence type="ECO:0000256" key="2">
    <source>
        <dbReference type="ARBA" id="ARBA00022723"/>
    </source>
</evidence>
<feature type="binding site" evidence="7">
    <location>
        <position position="127"/>
    </location>
    <ligand>
        <name>substrate</name>
    </ligand>
</feature>
<dbReference type="EC" id="3.6.1.23" evidence="7"/>
<reference evidence="9" key="1">
    <citation type="submission" date="2020-09" db="EMBL/GenBank/DDBJ databases">
        <title>A novel bacterium of genus Paenibacillus, isolated from South China Sea.</title>
        <authorList>
            <person name="Huang H."/>
            <person name="Mo K."/>
            <person name="Hu Y."/>
        </authorList>
    </citation>
    <scope>NUCLEOTIDE SEQUENCE</scope>
    <source>
        <strain evidence="9">IB182363</strain>
    </source>
</reference>
<comment type="pathway">
    <text evidence="7">Pyrimidine metabolism; dUMP biosynthesis; dUMP from dCTP (dUTP route): step 2/2.</text>
</comment>
<evidence type="ECO:0000256" key="7">
    <source>
        <dbReference type="HAMAP-Rule" id="MF_00116"/>
    </source>
</evidence>